<reference evidence="1 2" key="1">
    <citation type="journal article" date="2016" name="Genome Biol. Evol.">
        <title>Comparative Genomic Analyses of the Moraxella catarrhalis Serosensitive and Seroresistant Lineages Demonstrate Their Independent Evolution.</title>
        <authorList>
            <person name="Earl J.P."/>
            <person name="de Vries S.P."/>
            <person name="Ahmed A."/>
            <person name="Powell E."/>
            <person name="Schultz M.P."/>
            <person name="Hermans P.W."/>
            <person name="Hill D.J."/>
            <person name="Zhou Z."/>
            <person name="Constantinidou C.I."/>
            <person name="Hu F.Z."/>
            <person name="Bootsma H.J."/>
            <person name="Ehrlich G.D."/>
        </authorList>
    </citation>
    <scope>NUCLEOTIDE SEQUENCE [LARGE SCALE GENOMIC DNA]</scope>
    <source>
        <strain evidence="1 2">F23</strain>
    </source>
</reference>
<dbReference type="Proteomes" id="UP000078295">
    <property type="component" value="Unassembled WGS sequence"/>
</dbReference>
<organism evidence="1 2">
    <name type="scientific">Moraxella catarrhalis</name>
    <name type="common">Branhamella catarrhalis</name>
    <dbReference type="NCBI Taxonomy" id="480"/>
    <lineage>
        <taxon>Bacteria</taxon>
        <taxon>Pseudomonadati</taxon>
        <taxon>Pseudomonadota</taxon>
        <taxon>Gammaproteobacteria</taxon>
        <taxon>Moraxellales</taxon>
        <taxon>Moraxellaceae</taxon>
        <taxon>Moraxella</taxon>
    </lineage>
</organism>
<dbReference type="AlphaFoldDB" id="A0AB36DKT0"/>
<accession>A0AB36DKT0</accession>
<name>A0AB36DKT0_MORCA</name>
<comment type="caution">
    <text evidence="1">The sequence shown here is derived from an EMBL/GenBank/DDBJ whole genome shotgun (WGS) entry which is preliminary data.</text>
</comment>
<sequence>MNTHHLPSLLSIIGMAWAYHLNHSYLIKCPPHQPNKHCV</sequence>
<protein>
    <submittedName>
        <fullName evidence="1">Uncharacterized protein</fullName>
    </submittedName>
</protein>
<evidence type="ECO:0000313" key="1">
    <source>
        <dbReference type="EMBL" id="OAV22831.1"/>
    </source>
</evidence>
<dbReference type="EMBL" id="LXHQ01000049">
    <property type="protein sequence ID" value="OAV22831.1"/>
    <property type="molecule type" value="Genomic_DNA"/>
</dbReference>
<proteinExistence type="predicted"/>
<gene>
    <name evidence="1" type="ORF">AO370_1841</name>
</gene>
<evidence type="ECO:0000313" key="2">
    <source>
        <dbReference type="Proteomes" id="UP000078295"/>
    </source>
</evidence>